<feature type="signal peptide" evidence="1">
    <location>
        <begin position="1"/>
        <end position="20"/>
    </location>
</feature>
<evidence type="ECO:0000313" key="2">
    <source>
        <dbReference type="EMBL" id="GFS19762.1"/>
    </source>
</evidence>
<dbReference type="AlphaFoldDB" id="A0AAV4JEA2"/>
<evidence type="ECO:0000313" key="3">
    <source>
        <dbReference type="Proteomes" id="UP000762676"/>
    </source>
</evidence>
<evidence type="ECO:0000256" key="1">
    <source>
        <dbReference type="SAM" id="SignalP"/>
    </source>
</evidence>
<keyword evidence="1" id="KW-0732">Signal</keyword>
<name>A0AAV4JEA2_9GAST</name>
<comment type="caution">
    <text evidence="2">The sequence shown here is derived from an EMBL/GenBank/DDBJ whole genome shotgun (WGS) entry which is preliminary data.</text>
</comment>
<feature type="chain" id="PRO_5043607388" evidence="1">
    <location>
        <begin position="21"/>
        <end position="183"/>
    </location>
</feature>
<accession>A0AAV4JEA2</accession>
<dbReference type="Proteomes" id="UP000762676">
    <property type="component" value="Unassembled WGS sequence"/>
</dbReference>
<keyword evidence="3" id="KW-1185">Reference proteome</keyword>
<dbReference type="EMBL" id="BMAT01013766">
    <property type="protein sequence ID" value="GFS19762.1"/>
    <property type="molecule type" value="Genomic_DNA"/>
</dbReference>
<gene>
    <name evidence="2" type="ORF">ElyMa_006881900</name>
</gene>
<organism evidence="2 3">
    <name type="scientific">Elysia marginata</name>
    <dbReference type="NCBI Taxonomy" id="1093978"/>
    <lineage>
        <taxon>Eukaryota</taxon>
        <taxon>Metazoa</taxon>
        <taxon>Spiralia</taxon>
        <taxon>Lophotrochozoa</taxon>
        <taxon>Mollusca</taxon>
        <taxon>Gastropoda</taxon>
        <taxon>Heterobranchia</taxon>
        <taxon>Euthyneura</taxon>
        <taxon>Panpulmonata</taxon>
        <taxon>Sacoglossa</taxon>
        <taxon>Placobranchoidea</taxon>
        <taxon>Plakobranchidae</taxon>
        <taxon>Elysia</taxon>
    </lineage>
</organism>
<protein>
    <submittedName>
        <fullName evidence="2">Uncharacterized protein</fullName>
    </submittedName>
</protein>
<proteinExistence type="predicted"/>
<reference evidence="2 3" key="1">
    <citation type="journal article" date="2021" name="Elife">
        <title>Chloroplast acquisition without the gene transfer in kleptoplastic sea slugs, Plakobranchus ocellatus.</title>
        <authorList>
            <person name="Maeda T."/>
            <person name="Takahashi S."/>
            <person name="Yoshida T."/>
            <person name="Shimamura S."/>
            <person name="Takaki Y."/>
            <person name="Nagai Y."/>
            <person name="Toyoda A."/>
            <person name="Suzuki Y."/>
            <person name="Arimoto A."/>
            <person name="Ishii H."/>
            <person name="Satoh N."/>
            <person name="Nishiyama T."/>
            <person name="Hasebe M."/>
            <person name="Maruyama T."/>
            <person name="Minagawa J."/>
            <person name="Obokata J."/>
            <person name="Shigenobu S."/>
        </authorList>
    </citation>
    <scope>NUCLEOTIDE SEQUENCE [LARGE SCALE GENOMIC DNA]</scope>
</reference>
<sequence length="183" mass="21112">MNITGVVVALVCLFLPALRSETTSGSDLPKVSVETRNPNGVEKRTPDVYRALGWLSDFDCLRYGRWYSREENYNLPGFSECLKYRCIGGRIDYYKESCEMDGQCHAIGSYFERDCVMYRCDKLYNGRYRKYESTVFTTRCVDAQGKCRQPGETFARNVRGKYFPHCGCQVLSPGFVKYHCINQ</sequence>